<dbReference type="RefSeq" id="XP_009838323.1">
    <property type="nucleotide sequence ID" value="XM_009840021.1"/>
</dbReference>
<dbReference type="InterPro" id="IPR050343">
    <property type="entry name" value="RsuA_PseudoU_synthase"/>
</dbReference>
<dbReference type="InterPro" id="IPR036986">
    <property type="entry name" value="S4_RNA-bd_sf"/>
</dbReference>
<accession>W4FZQ0</accession>
<dbReference type="Gene3D" id="3.30.70.1560">
    <property type="entry name" value="Alpha-L RNA-binding motif"/>
    <property type="match status" value="1"/>
</dbReference>
<dbReference type="PROSITE" id="PS50889">
    <property type="entry name" value="S4"/>
    <property type="match status" value="1"/>
</dbReference>
<dbReference type="InterPro" id="IPR020103">
    <property type="entry name" value="PsdUridine_synth_cat_dom_sf"/>
</dbReference>
<dbReference type="InterPro" id="IPR002942">
    <property type="entry name" value="S4_RNA-bd"/>
</dbReference>
<feature type="region of interest" description="Disordered" evidence="4">
    <location>
        <begin position="29"/>
        <end position="49"/>
    </location>
</feature>
<dbReference type="InterPro" id="IPR018496">
    <property type="entry name" value="PsdUridine_synth_RsuA/RluB_CS"/>
</dbReference>
<evidence type="ECO:0000256" key="3">
    <source>
        <dbReference type="PROSITE-ProRule" id="PRU00182"/>
    </source>
</evidence>
<dbReference type="AlphaFoldDB" id="W4FZQ0"/>
<comment type="similarity">
    <text evidence="1">Belongs to the pseudouridine synthase RsuA family.</text>
</comment>
<reference evidence="7" key="1">
    <citation type="submission" date="2013-12" db="EMBL/GenBank/DDBJ databases">
        <title>The Genome Sequence of Aphanomyces astaci APO3.</title>
        <authorList>
            <consortium name="The Broad Institute Genomics Platform"/>
            <person name="Russ C."/>
            <person name="Tyler B."/>
            <person name="van West P."/>
            <person name="Dieguez-Uribeondo J."/>
            <person name="Young S.K."/>
            <person name="Zeng Q."/>
            <person name="Gargeya S."/>
            <person name="Fitzgerald M."/>
            <person name="Abouelleil A."/>
            <person name="Alvarado L."/>
            <person name="Chapman S.B."/>
            <person name="Gainer-Dewar J."/>
            <person name="Goldberg J."/>
            <person name="Griggs A."/>
            <person name="Gujja S."/>
            <person name="Hansen M."/>
            <person name="Howarth C."/>
            <person name="Imamovic A."/>
            <person name="Ireland A."/>
            <person name="Larimer J."/>
            <person name="McCowan C."/>
            <person name="Murphy C."/>
            <person name="Pearson M."/>
            <person name="Poon T.W."/>
            <person name="Priest M."/>
            <person name="Roberts A."/>
            <person name="Saif S."/>
            <person name="Shea T."/>
            <person name="Sykes S."/>
            <person name="Wortman J."/>
            <person name="Nusbaum C."/>
            <person name="Birren B."/>
        </authorList>
    </citation>
    <scope>NUCLEOTIDE SEQUENCE [LARGE SCALE GENOMIC DNA]</scope>
    <source>
        <strain evidence="7">APO3</strain>
    </source>
</reference>
<keyword evidence="3" id="KW-0694">RNA-binding</keyword>
<dbReference type="EMBL" id="KI913155">
    <property type="protein sequence ID" value="ETV72254.1"/>
    <property type="molecule type" value="Genomic_DNA"/>
</dbReference>
<dbReference type="GO" id="GO:0006364">
    <property type="term" value="P:rRNA processing"/>
    <property type="evidence" value="ECO:0007669"/>
    <property type="project" value="UniProtKB-ARBA"/>
</dbReference>
<evidence type="ECO:0000259" key="6">
    <source>
        <dbReference type="SMART" id="SM00363"/>
    </source>
</evidence>
<dbReference type="STRING" id="112090.W4FZQ0"/>
<evidence type="ECO:0000256" key="4">
    <source>
        <dbReference type="SAM" id="MobiDB-lite"/>
    </source>
</evidence>
<name>W4FZQ0_APHAT</name>
<proteinExistence type="inferred from homology"/>
<dbReference type="Pfam" id="PF01479">
    <property type="entry name" value="S4"/>
    <property type="match status" value="1"/>
</dbReference>
<dbReference type="InterPro" id="IPR042092">
    <property type="entry name" value="PsdUridine_s_RsuA/RluB/E/F_cat"/>
</dbReference>
<feature type="transmembrane region" description="Helical" evidence="5">
    <location>
        <begin position="264"/>
        <end position="287"/>
    </location>
</feature>
<dbReference type="Pfam" id="PF00849">
    <property type="entry name" value="PseudoU_synth_2"/>
    <property type="match status" value="1"/>
</dbReference>
<dbReference type="PANTHER" id="PTHR47683:SF3">
    <property type="entry name" value="RIBOSOMAL LARGE SUBUNIT PSEUDOURIDINE SYNTHASE B"/>
    <property type="match status" value="1"/>
</dbReference>
<dbReference type="GeneID" id="20814714"/>
<organism evidence="7">
    <name type="scientific">Aphanomyces astaci</name>
    <name type="common">Crayfish plague agent</name>
    <dbReference type="NCBI Taxonomy" id="112090"/>
    <lineage>
        <taxon>Eukaryota</taxon>
        <taxon>Sar</taxon>
        <taxon>Stramenopiles</taxon>
        <taxon>Oomycota</taxon>
        <taxon>Saprolegniomycetes</taxon>
        <taxon>Saprolegniales</taxon>
        <taxon>Verrucalvaceae</taxon>
        <taxon>Aphanomyces</taxon>
    </lineage>
</organism>
<evidence type="ECO:0000256" key="5">
    <source>
        <dbReference type="SAM" id="Phobius"/>
    </source>
</evidence>
<keyword evidence="5" id="KW-1133">Transmembrane helix</keyword>
<dbReference type="OrthoDB" id="440619at2759"/>
<dbReference type="InterPro" id="IPR006145">
    <property type="entry name" value="PsdUridine_synth_RsuA/RluA"/>
</dbReference>
<keyword evidence="5" id="KW-0812">Transmembrane</keyword>
<dbReference type="Gene3D" id="3.10.290.10">
    <property type="entry name" value="RNA-binding S4 domain"/>
    <property type="match status" value="1"/>
</dbReference>
<keyword evidence="5" id="KW-0472">Membrane</keyword>
<dbReference type="VEuPathDB" id="FungiDB:H257_12718"/>
<dbReference type="PANTHER" id="PTHR47683">
    <property type="entry name" value="PSEUDOURIDINE SYNTHASE FAMILY PROTEIN-RELATED"/>
    <property type="match status" value="1"/>
</dbReference>
<dbReference type="SMART" id="SM00363">
    <property type="entry name" value="S4"/>
    <property type="match status" value="1"/>
</dbReference>
<dbReference type="GO" id="GO:0001522">
    <property type="term" value="P:pseudouridine synthesis"/>
    <property type="evidence" value="ECO:0007669"/>
    <property type="project" value="InterPro"/>
</dbReference>
<evidence type="ECO:0000256" key="2">
    <source>
        <dbReference type="ARBA" id="ARBA00023235"/>
    </source>
</evidence>
<gene>
    <name evidence="7" type="ORF">H257_12718</name>
</gene>
<evidence type="ECO:0000256" key="1">
    <source>
        <dbReference type="ARBA" id="ARBA00008348"/>
    </source>
</evidence>
<evidence type="ECO:0000313" key="7">
    <source>
        <dbReference type="EMBL" id="ETV72254.1"/>
    </source>
</evidence>
<protein>
    <recommendedName>
        <fullName evidence="6">RNA-binding S4 domain-containing protein</fullName>
    </recommendedName>
</protein>
<dbReference type="Gene3D" id="3.30.70.580">
    <property type="entry name" value="Pseudouridine synthase I, catalytic domain, N-terminal subdomain"/>
    <property type="match status" value="1"/>
</dbReference>
<keyword evidence="2" id="KW-0413">Isomerase</keyword>
<dbReference type="PROSITE" id="PS01149">
    <property type="entry name" value="PSI_RSU"/>
    <property type="match status" value="1"/>
</dbReference>
<dbReference type="InterPro" id="IPR020094">
    <property type="entry name" value="TruA/RsuA/RluB/E/F_N"/>
</dbReference>
<feature type="domain" description="RNA-binding S4" evidence="6">
    <location>
        <begin position="72"/>
        <end position="141"/>
    </location>
</feature>
<dbReference type="CDD" id="cd00165">
    <property type="entry name" value="S4"/>
    <property type="match status" value="1"/>
</dbReference>
<dbReference type="SUPFAM" id="SSF55120">
    <property type="entry name" value="Pseudouridine synthase"/>
    <property type="match status" value="1"/>
</dbReference>
<dbReference type="GO" id="GO:0009982">
    <property type="term" value="F:pseudouridine synthase activity"/>
    <property type="evidence" value="ECO:0007669"/>
    <property type="project" value="InterPro"/>
</dbReference>
<sequence length="307" mass="34706">MMLAQVFRRCISIKSSRLTPEEITAKTKRHFKQPVKLSSPPGKTSLSKGLPSVAITKNANVGAVDDRSSTPMRLAKRLAMAGVSSRREAEKIILEGRVVVNGAKVNQVAVNVTFDDVVTVDHKTLAARPSKRRVWIAHKLAGELVTSSDPRGRPTILQRIKAMGVESHLMAVGRLDFNTEGLLVLTNDGDYARYLEHPKHAVQRVYRVLVWGQVLPSKLDELRRGALVDGVKYRPMAVKIESTTKDKETWLQVKLTEGKVRKRFCNILWTCIWFVVPYIYIYIYIYYTVSWIRCVFVGNDSVSLRLK</sequence>
<dbReference type="SUPFAM" id="SSF55174">
    <property type="entry name" value="Alpha-L RNA-binding motif"/>
    <property type="match status" value="1"/>
</dbReference>
<dbReference type="GO" id="GO:0003723">
    <property type="term" value="F:RNA binding"/>
    <property type="evidence" value="ECO:0007669"/>
    <property type="project" value="UniProtKB-KW"/>
</dbReference>